<organism evidence="1 2">
    <name type="scientific">Moorena producens 3L</name>
    <dbReference type="NCBI Taxonomy" id="489825"/>
    <lineage>
        <taxon>Bacteria</taxon>
        <taxon>Bacillati</taxon>
        <taxon>Cyanobacteriota</taxon>
        <taxon>Cyanophyceae</taxon>
        <taxon>Coleofasciculales</taxon>
        <taxon>Coleofasciculaceae</taxon>
        <taxon>Moorena</taxon>
    </lineage>
</organism>
<dbReference type="HOGENOM" id="CLU_2193962_0_0_3"/>
<keyword evidence="2" id="KW-1185">Reference proteome</keyword>
<dbReference type="Proteomes" id="UP000003959">
    <property type="component" value="Unassembled WGS sequence"/>
</dbReference>
<reference evidence="2" key="1">
    <citation type="journal article" date="2011" name="Proc. Natl. Acad. Sci. U.S.A.">
        <title>Genomic insights into the physiology and ecology of the marine filamentous cyanobacterium Lyngbya majuscula.</title>
        <authorList>
            <person name="Jones A.C."/>
            <person name="Monroe E.A."/>
            <person name="Podell S."/>
            <person name="Hess W.R."/>
            <person name="Klages S."/>
            <person name="Esquenazi E."/>
            <person name="Niessen S."/>
            <person name="Hoover H."/>
            <person name="Rothmann M."/>
            <person name="Lasken R.S."/>
            <person name="Yates J.R.III."/>
            <person name="Reinhardt R."/>
            <person name="Kube M."/>
            <person name="Burkart M.D."/>
            <person name="Allen E.E."/>
            <person name="Dorrestein P.C."/>
            <person name="Gerwick W.H."/>
            <person name="Gerwick L."/>
        </authorList>
    </citation>
    <scope>NUCLEOTIDE SEQUENCE [LARGE SCALE GENOMIC DNA]</scope>
    <source>
        <strain evidence="2">3L</strain>
    </source>
</reference>
<name>F4XVG3_9CYAN</name>
<dbReference type="EMBL" id="GL890939">
    <property type="protein sequence ID" value="EGJ31511.1"/>
    <property type="molecule type" value="Genomic_DNA"/>
</dbReference>
<accession>F4XVG3</accession>
<gene>
    <name evidence="1" type="ORF">LYNGBM3L_38650</name>
</gene>
<dbReference type="AlphaFoldDB" id="F4XVG3"/>
<proteinExistence type="predicted"/>
<protein>
    <submittedName>
        <fullName evidence="1">Uncharacterized protein</fullName>
    </submittedName>
</protein>
<sequence>MDLVLELVADLAQEILGCLDLLSTFYSLWSKPIHNPFDATPLFGFSYNFLYRIGGVEEWIGQTSGHCWIGFNKLIGYASLSTIRKLCPDALPQREQSSIAQGELCSIP</sequence>
<evidence type="ECO:0000313" key="1">
    <source>
        <dbReference type="EMBL" id="EGJ31511.1"/>
    </source>
</evidence>
<evidence type="ECO:0000313" key="2">
    <source>
        <dbReference type="Proteomes" id="UP000003959"/>
    </source>
</evidence>